<reference evidence="10" key="2">
    <citation type="submission" date="2020-09" db="EMBL/GenBank/DDBJ databases">
        <authorList>
            <person name="Sun Q."/>
            <person name="Zhou Y."/>
        </authorList>
    </citation>
    <scope>NUCLEOTIDE SEQUENCE</scope>
    <source>
        <strain evidence="10">CGMCC 4.7299</strain>
    </source>
</reference>
<evidence type="ECO:0000256" key="4">
    <source>
        <dbReference type="ARBA" id="ARBA00029447"/>
    </source>
</evidence>
<dbReference type="PROSITE" id="PS50885">
    <property type="entry name" value="HAMP"/>
    <property type="match status" value="1"/>
</dbReference>
<feature type="domain" description="Methyl-accepting transducer" evidence="8">
    <location>
        <begin position="286"/>
        <end position="515"/>
    </location>
</feature>
<evidence type="ECO:0000256" key="7">
    <source>
        <dbReference type="SAM" id="Phobius"/>
    </source>
</evidence>
<gene>
    <name evidence="10" type="ORF">GCM10012284_49570</name>
</gene>
<dbReference type="CDD" id="cd06225">
    <property type="entry name" value="HAMP"/>
    <property type="match status" value="1"/>
</dbReference>
<comment type="caution">
    <text evidence="10">The sequence shown here is derived from an EMBL/GenBank/DDBJ whole genome shotgun (WGS) entry which is preliminary data.</text>
</comment>
<evidence type="ECO:0008006" key="12">
    <source>
        <dbReference type="Google" id="ProtNLM"/>
    </source>
</evidence>
<accession>A0A8J3C4Q5</accession>
<evidence type="ECO:0000313" key="10">
    <source>
        <dbReference type="EMBL" id="GGL09005.1"/>
    </source>
</evidence>
<evidence type="ECO:0000256" key="6">
    <source>
        <dbReference type="SAM" id="Coils"/>
    </source>
</evidence>
<organism evidence="10 11">
    <name type="scientific">Mangrovihabitans endophyticus</name>
    <dbReference type="NCBI Taxonomy" id="1751298"/>
    <lineage>
        <taxon>Bacteria</taxon>
        <taxon>Bacillati</taxon>
        <taxon>Actinomycetota</taxon>
        <taxon>Actinomycetes</taxon>
        <taxon>Micromonosporales</taxon>
        <taxon>Micromonosporaceae</taxon>
        <taxon>Mangrovihabitans</taxon>
    </lineage>
</organism>
<dbReference type="Pfam" id="PF00672">
    <property type="entry name" value="HAMP"/>
    <property type="match status" value="1"/>
</dbReference>
<dbReference type="PANTHER" id="PTHR32089">
    <property type="entry name" value="METHYL-ACCEPTING CHEMOTAXIS PROTEIN MCPB"/>
    <property type="match status" value="1"/>
</dbReference>
<dbReference type="GO" id="GO:0007165">
    <property type="term" value="P:signal transduction"/>
    <property type="evidence" value="ECO:0007669"/>
    <property type="project" value="UniProtKB-KW"/>
</dbReference>
<comment type="similarity">
    <text evidence="4">Belongs to the methyl-accepting chemotaxis (MCP) protein family.</text>
</comment>
<feature type="transmembrane region" description="Helical" evidence="7">
    <location>
        <begin position="205"/>
        <end position="228"/>
    </location>
</feature>
<dbReference type="PRINTS" id="PR00260">
    <property type="entry name" value="CHEMTRNSDUCR"/>
</dbReference>
<keyword evidence="7" id="KW-0472">Membrane</keyword>
<feature type="coiled-coil region" evidence="6">
    <location>
        <begin position="46"/>
        <end position="73"/>
    </location>
</feature>
<dbReference type="Proteomes" id="UP000656042">
    <property type="component" value="Unassembled WGS sequence"/>
</dbReference>
<dbReference type="GO" id="GO:0004888">
    <property type="term" value="F:transmembrane signaling receptor activity"/>
    <property type="evidence" value="ECO:0007669"/>
    <property type="project" value="InterPro"/>
</dbReference>
<evidence type="ECO:0000256" key="3">
    <source>
        <dbReference type="ARBA" id="ARBA00023224"/>
    </source>
</evidence>
<dbReference type="InterPro" id="IPR004089">
    <property type="entry name" value="MCPsignal_dom"/>
</dbReference>
<dbReference type="Pfam" id="PF00015">
    <property type="entry name" value="MCPsignal"/>
    <property type="match status" value="1"/>
</dbReference>
<dbReference type="GO" id="GO:0006935">
    <property type="term" value="P:chemotaxis"/>
    <property type="evidence" value="ECO:0007669"/>
    <property type="project" value="InterPro"/>
</dbReference>
<dbReference type="RefSeq" id="WP_229716123.1">
    <property type="nucleotide sequence ID" value="NZ_BMMX01000031.1"/>
</dbReference>
<dbReference type="SMART" id="SM00304">
    <property type="entry name" value="HAMP"/>
    <property type="match status" value="1"/>
</dbReference>
<keyword evidence="6" id="KW-0175">Coiled coil</keyword>
<sequence>MASLAHQTPQPADRPAGRGLAAKASAAFLVVIVVACAAMAFVLITARSTESRLTAYQEQAQALQIRLAQVESDFYAFDDQLNMWVLVAATQPGQTALLEETRAQAEDAGTHLAADLAASEQLSTTGELRQGTADLRRSLAAFQGYADQVGQAMREGDIALAARLQTVDNADASNELMDALSAVTELADQQAQQAMAAVQTQQERLVLAAAGTAVLIPAVLIALLVAFIRGVVRPLRKLAGVLSTVAAGDLTHTADVSSHDEVGQMAQALNAATASIRTTITSIDASADALRGASAEMADVSTTMASLASRASDEAGTGSQSASDVSASVHTVAAGAEEMGASIREISASANHAVQVAQEAVGIARQTSETIGRLNTSSVEIGDVIKVITSIAAQTNLLALNATIEAARAGDAGRGFAVVAGEVKDLAQETARATEDISRRVETIQGDTSGAIEAIASISQVIETISDYQTTIASAVEEQTATTAEMSRSVNDAATGVEGIASTITAVASTASSTSDGATQSQRAAADLARMSADLKQLVSTFRV</sequence>
<proteinExistence type="inferred from homology"/>
<keyword evidence="2 7" id="KW-1133">Transmembrane helix</keyword>
<reference evidence="10" key="1">
    <citation type="journal article" date="2014" name="Int. J. Syst. Evol. Microbiol.">
        <title>Complete genome sequence of Corynebacterium casei LMG S-19264T (=DSM 44701T), isolated from a smear-ripened cheese.</title>
        <authorList>
            <consortium name="US DOE Joint Genome Institute (JGI-PGF)"/>
            <person name="Walter F."/>
            <person name="Albersmeier A."/>
            <person name="Kalinowski J."/>
            <person name="Ruckert C."/>
        </authorList>
    </citation>
    <scope>NUCLEOTIDE SEQUENCE</scope>
    <source>
        <strain evidence="10">CGMCC 4.7299</strain>
    </source>
</reference>
<evidence type="ECO:0000256" key="5">
    <source>
        <dbReference type="PROSITE-ProRule" id="PRU00284"/>
    </source>
</evidence>
<dbReference type="GO" id="GO:0016020">
    <property type="term" value="C:membrane"/>
    <property type="evidence" value="ECO:0007669"/>
    <property type="project" value="InterPro"/>
</dbReference>
<keyword evidence="3 5" id="KW-0807">Transducer</keyword>
<protein>
    <recommendedName>
        <fullName evidence="12">Methyl-accepting chemotaxis protein</fullName>
    </recommendedName>
</protein>
<dbReference type="AlphaFoldDB" id="A0A8J3C4Q5"/>
<keyword evidence="11" id="KW-1185">Reference proteome</keyword>
<dbReference type="Gene3D" id="1.10.287.950">
    <property type="entry name" value="Methyl-accepting chemotaxis protein"/>
    <property type="match status" value="1"/>
</dbReference>
<dbReference type="InterPro" id="IPR004090">
    <property type="entry name" value="Chemotax_Me-accpt_rcpt"/>
</dbReference>
<evidence type="ECO:0000259" key="8">
    <source>
        <dbReference type="PROSITE" id="PS50111"/>
    </source>
</evidence>
<evidence type="ECO:0000259" key="9">
    <source>
        <dbReference type="PROSITE" id="PS50885"/>
    </source>
</evidence>
<dbReference type="SUPFAM" id="SSF58104">
    <property type="entry name" value="Methyl-accepting chemotaxis protein (MCP) signaling domain"/>
    <property type="match status" value="1"/>
</dbReference>
<dbReference type="PROSITE" id="PS50111">
    <property type="entry name" value="CHEMOTAXIS_TRANSDUC_2"/>
    <property type="match status" value="1"/>
</dbReference>
<dbReference type="InterPro" id="IPR003660">
    <property type="entry name" value="HAMP_dom"/>
</dbReference>
<name>A0A8J3C4Q5_9ACTN</name>
<evidence type="ECO:0000256" key="1">
    <source>
        <dbReference type="ARBA" id="ARBA00022692"/>
    </source>
</evidence>
<evidence type="ECO:0000256" key="2">
    <source>
        <dbReference type="ARBA" id="ARBA00022989"/>
    </source>
</evidence>
<keyword evidence="1 7" id="KW-0812">Transmembrane</keyword>
<dbReference type="PANTHER" id="PTHR32089:SF112">
    <property type="entry name" value="LYSOZYME-LIKE PROTEIN-RELATED"/>
    <property type="match status" value="1"/>
</dbReference>
<feature type="domain" description="HAMP" evidence="9">
    <location>
        <begin position="229"/>
        <end position="281"/>
    </location>
</feature>
<dbReference type="SMART" id="SM00283">
    <property type="entry name" value="MA"/>
    <property type="match status" value="1"/>
</dbReference>
<feature type="transmembrane region" description="Helical" evidence="7">
    <location>
        <begin position="20"/>
        <end position="44"/>
    </location>
</feature>
<evidence type="ECO:0000313" key="11">
    <source>
        <dbReference type="Proteomes" id="UP000656042"/>
    </source>
</evidence>
<dbReference type="EMBL" id="BMMX01000031">
    <property type="protein sequence ID" value="GGL09005.1"/>
    <property type="molecule type" value="Genomic_DNA"/>
</dbReference>